<feature type="transmembrane region" description="Helical" evidence="1">
    <location>
        <begin position="56"/>
        <end position="73"/>
    </location>
</feature>
<name>A0ABU3VR01_9EURY</name>
<comment type="caution">
    <text evidence="2">The sequence shown here is derived from an EMBL/GenBank/DDBJ whole genome shotgun (WGS) entry which is preliminary data.</text>
</comment>
<proteinExistence type="predicted"/>
<organism evidence="2 3">
    <name type="scientific">Methanimicrococcus hacksteinii</name>
    <dbReference type="NCBI Taxonomy" id="3028293"/>
    <lineage>
        <taxon>Archaea</taxon>
        <taxon>Methanobacteriati</taxon>
        <taxon>Methanobacteriota</taxon>
        <taxon>Stenosarchaea group</taxon>
        <taxon>Methanomicrobia</taxon>
        <taxon>Methanosarcinales</taxon>
        <taxon>Methanosarcinaceae</taxon>
        <taxon>Methanimicrococcus</taxon>
    </lineage>
</organism>
<reference evidence="2 3" key="1">
    <citation type="submission" date="2023-06" db="EMBL/GenBank/DDBJ databases">
        <title>Genome sequence of Methanimicrococcus sp. At1.</title>
        <authorList>
            <person name="Protasov E."/>
            <person name="Platt K."/>
            <person name="Poehlein A."/>
            <person name="Daniel R."/>
            <person name="Brune A."/>
        </authorList>
    </citation>
    <scope>NUCLEOTIDE SEQUENCE [LARGE SCALE GENOMIC DNA]</scope>
    <source>
        <strain evidence="2 3">At1</strain>
    </source>
</reference>
<dbReference type="Proteomes" id="UP001272052">
    <property type="component" value="Unassembled WGS sequence"/>
</dbReference>
<evidence type="ECO:0000313" key="2">
    <source>
        <dbReference type="EMBL" id="MDV0445842.1"/>
    </source>
</evidence>
<dbReference type="Pfam" id="PF20563">
    <property type="entry name" value="DUF6773"/>
    <property type="match status" value="1"/>
</dbReference>
<evidence type="ECO:0000256" key="1">
    <source>
        <dbReference type="SAM" id="Phobius"/>
    </source>
</evidence>
<accession>A0ABU3VR01</accession>
<feature type="transmembrane region" description="Helical" evidence="1">
    <location>
        <begin position="85"/>
        <end position="108"/>
    </location>
</feature>
<keyword evidence="1" id="KW-1133">Transmembrane helix</keyword>
<feature type="transmembrane region" description="Helical" evidence="1">
    <location>
        <begin position="24"/>
        <end position="44"/>
    </location>
</feature>
<feature type="transmembrane region" description="Helical" evidence="1">
    <location>
        <begin position="123"/>
        <end position="141"/>
    </location>
</feature>
<dbReference type="RefSeq" id="WP_318786272.1">
    <property type="nucleotide sequence ID" value="NZ_JAWDKC010000024.1"/>
</dbReference>
<sequence>MTANSNSYNSKHYDEKQLTDRYKISFETLMLTFAMIFFGGMYKIVYGPWAAANTEMIILVGLPTTYFLIRAVWKGAYFSARMNSYTWSLVLFAVLGLFNIGVSVYSVMNGGAAIENGMLSENLFQLFVGIPFLAIPIVYLIKKAVHKNDDED</sequence>
<evidence type="ECO:0000313" key="3">
    <source>
        <dbReference type="Proteomes" id="UP001272052"/>
    </source>
</evidence>
<dbReference type="EMBL" id="JAWDKC010000024">
    <property type="protein sequence ID" value="MDV0445842.1"/>
    <property type="molecule type" value="Genomic_DNA"/>
</dbReference>
<protein>
    <submittedName>
        <fullName evidence="2">Uncharacterized protein</fullName>
    </submittedName>
</protein>
<keyword evidence="1" id="KW-0812">Transmembrane</keyword>
<keyword evidence="1" id="KW-0472">Membrane</keyword>
<keyword evidence="3" id="KW-1185">Reference proteome</keyword>
<dbReference type="InterPro" id="IPR046664">
    <property type="entry name" value="DUF6773"/>
</dbReference>
<gene>
    <name evidence="2" type="ORF">MmiAt1_14420</name>
</gene>